<feature type="chain" id="PRO_5027111951" description="DUF2264 domain-containing protein" evidence="1">
    <location>
        <begin position="24"/>
        <end position="85"/>
    </location>
</feature>
<keyword evidence="1" id="KW-0732">Signal</keyword>
<evidence type="ECO:0000259" key="2">
    <source>
        <dbReference type="Pfam" id="PF10022"/>
    </source>
</evidence>
<sequence length="85" mass="9516">MRNSLKISVLILCTICLPFTGNAQQTTGKEDRAFWVENLTRIADPVLVNLSNNTLKKNMPYESLGNRRRFSHLEAVGRLVCGIAP</sequence>
<evidence type="ECO:0000256" key="1">
    <source>
        <dbReference type="SAM" id="SignalP"/>
    </source>
</evidence>
<evidence type="ECO:0000313" key="3">
    <source>
        <dbReference type="EMBL" id="VYT76881.1"/>
    </source>
</evidence>
<organism evidence="3">
    <name type="scientific">Parabacteroides merdae</name>
    <dbReference type="NCBI Taxonomy" id="46503"/>
    <lineage>
        <taxon>Bacteria</taxon>
        <taxon>Pseudomonadati</taxon>
        <taxon>Bacteroidota</taxon>
        <taxon>Bacteroidia</taxon>
        <taxon>Bacteroidales</taxon>
        <taxon>Tannerellaceae</taxon>
        <taxon>Parabacteroides</taxon>
    </lineage>
</organism>
<proteinExistence type="predicted"/>
<protein>
    <recommendedName>
        <fullName evidence="2">DUF2264 domain-containing protein</fullName>
    </recommendedName>
</protein>
<dbReference type="AlphaFoldDB" id="A0A6N2ZCI1"/>
<reference evidence="3" key="1">
    <citation type="submission" date="2019-11" db="EMBL/GenBank/DDBJ databases">
        <authorList>
            <person name="Feng L."/>
        </authorList>
    </citation>
    <scope>NUCLEOTIDE SEQUENCE</scope>
    <source>
        <strain evidence="3">PmerdaeLFYP103</strain>
    </source>
</reference>
<dbReference type="InterPro" id="IPR049349">
    <property type="entry name" value="DUF2264_N"/>
</dbReference>
<dbReference type="Pfam" id="PF10022">
    <property type="entry name" value="DUF2264"/>
    <property type="match status" value="1"/>
</dbReference>
<feature type="domain" description="DUF2264" evidence="2">
    <location>
        <begin position="31"/>
        <end position="85"/>
    </location>
</feature>
<dbReference type="EMBL" id="CACRUV010000006">
    <property type="protein sequence ID" value="VYT76881.1"/>
    <property type="molecule type" value="Genomic_DNA"/>
</dbReference>
<name>A0A6N2ZCI1_9BACT</name>
<accession>A0A6N2ZCI1</accession>
<feature type="signal peptide" evidence="1">
    <location>
        <begin position="1"/>
        <end position="23"/>
    </location>
</feature>
<gene>
    <name evidence="3" type="ORF">PMLFYP103_00517</name>
</gene>